<evidence type="ECO:0000313" key="8">
    <source>
        <dbReference type="EMBL" id="BBX58528.1"/>
    </source>
</evidence>
<dbReference type="GO" id="GO:0045547">
    <property type="term" value="F:ditrans,polycis-polyprenyl diphosphate synthase [(2E,6E)-farnesyl diphosphate specific] activity"/>
    <property type="evidence" value="ECO:0007669"/>
    <property type="project" value="TreeGrafter"/>
</dbReference>
<dbReference type="InterPro" id="IPR001441">
    <property type="entry name" value="UPP_synth-like"/>
</dbReference>
<evidence type="ECO:0000256" key="1">
    <source>
        <dbReference type="ARBA" id="ARBA00022679"/>
    </source>
</evidence>
<dbReference type="GO" id="GO:0033850">
    <property type="term" value="F:Z-farnesyl diphosphate synthase activity"/>
    <property type="evidence" value="ECO:0007669"/>
    <property type="project" value="UniProtKB-EC"/>
</dbReference>
<dbReference type="SUPFAM" id="SSF64005">
    <property type="entry name" value="Undecaprenyl diphosphate synthase"/>
    <property type="match status" value="1"/>
</dbReference>
<proteinExistence type="inferred from homology"/>
<sequence length="90" mass="10360">MEAFHRLLYAPEMQDPDLVIRTGGDRRLSNGFLWQSAYSELLFLDELWPDFTREHLENALIEFGQRVRTLGTSHREQSASTPDAQTEPGP</sequence>
<dbReference type="Gene3D" id="3.40.1180.10">
    <property type="entry name" value="Decaprenyl diphosphate synthase-like"/>
    <property type="match status" value="1"/>
</dbReference>
<dbReference type="EC" id="2.5.1.68" evidence="3"/>
<dbReference type="InterPro" id="IPR036424">
    <property type="entry name" value="UPP_synth-like_sf"/>
</dbReference>
<evidence type="ECO:0000256" key="2">
    <source>
        <dbReference type="ARBA" id="ARBA00038453"/>
    </source>
</evidence>
<dbReference type="Proteomes" id="UP000467164">
    <property type="component" value="Chromosome"/>
</dbReference>
<protein>
    <recommendedName>
        <fullName evidence="3">(2Z,6E)-farnesyl diphosphate synthase</fullName>
        <ecNumber evidence="3">2.5.1.68</ecNumber>
    </recommendedName>
    <alternativeName>
        <fullName evidence="4">Z-FPP synthase</fullName>
    </alternativeName>
    <alternativeName>
        <fullName evidence="5">Z-isoprenyl diphosphate synthase</fullName>
    </alternativeName>
</protein>
<dbReference type="AlphaFoldDB" id="A0A7I7LFE8"/>
<comment type="catalytic activity">
    <reaction evidence="6">
        <text>isopentenyl diphosphate + (2E)-geranyl diphosphate = (2Z,6E)-farnesyl diphosphate + diphosphate</text>
        <dbReference type="Rhea" id="RHEA:23300"/>
        <dbReference type="ChEBI" id="CHEBI:33019"/>
        <dbReference type="ChEBI" id="CHEBI:58057"/>
        <dbReference type="ChEBI" id="CHEBI:128769"/>
        <dbReference type="ChEBI" id="CHEBI:162247"/>
        <dbReference type="EC" id="2.5.1.68"/>
    </reaction>
</comment>
<evidence type="ECO:0000256" key="7">
    <source>
        <dbReference type="SAM" id="MobiDB-lite"/>
    </source>
</evidence>
<evidence type="ECO:0000256" key="4">
    <source>
        <dbReference type="ARBA" id="ARBA00041688"/>
    </source>
</evidence>
<dbReference type="EMBL" id="AP022572">
    <property type="protein sequence ID" value="BBX58528.1"/>
    <property type="molecule type" value="Genomic_DNA"/>
</dbReference>
<keyword evidence="1" id="KW-0808">Transferase</keyword>
<evidence type="ECO:0000313" key="9">
    <source>
        <dbReference type="Proteomes" id="UP000467164"/>
    </source>
</evidence>
<evidence type="ECO:0000256" key="3">
    <source>
        <dbReference type="ARBA" id="ARBA00038925"/>
    </source>
</evidence>
<dbReference type="Pfam" id="PF01255">
    <property type="entry name" value="Prenyltransf"/>
    <property type="match status" value="1"/>
</dbReference>
<gene>
    <name evidence="8" type="ORF">MSHO_38730</name>
</gene>
<dbReference type="PANTHER" id="PTHR10291:SF43">
    <property type="entry name" value="DEHYDRODOLICHYL DIPHOSPHATE SYNTHASE COMPLEX SUBUNIT DHDDS"/>
    <property type="match status" value="1"/>
</dbReference>
<dbReference type="KEGG" id="msho:MSHO_38730"/>
<evidence type="ECO:0000256" key="6">
    <source>
        <dbReference type="ARBA" id="ARBA00048726"/>
    </source>
</evidence>
<accession>A0A7I7LFE8</accession>
<organism evidence="8 9">
    <name type="scientific">Mycobacterium shottsii</name>
    <dbReference type="NCBI Taxonomy" id="133549"/>
    <lineage>
        <taxon>Bacteria</taxon>
        <taxon>Bacillati</taxon>
        <taxon>Actinomycetota</taxon>
        <taxon>Actinomycetes</taxon>
        <taxon>Mycobacteriales</taxon>
        <taxon>Mycobacteriaceae</taxon>
        <taxon>Mycobacterium</taxon>
        <taxon>Mycobacterium ulcerans group</taxon>
    </lineage>
</organism>
<feature type="region of interest" description="Disordered" evidence="7">
    <location>
        <begin position="71"/>
        <end position="90"/>
    </location>
</feature>
<dbReference type="GO" id="GO:0016094">
    <property type="term" value="P:polyprenol biosynthetic process"/>
    <property type="evidence" value="ECO:0007669"/>
    <property type="project" value="TreeGrafter"/>
</dbReference>
<comment type="similarity">
    <text evidence="2">Belongs to the UPP synthase family. Z-FPP synthase subfamily.</text>
</comment>
<name>A0A7I7LFE8_9MYCO</name>
<keyword evidence="9" id="KW-1185">Reference proteome</keyword>
<evidence type="ECO:0000256" key="5">
    <source>
        <dbReference type="ARBA" id="ARBA00041843"/>
    </source>
</evidence>
<dbReference type="PANTHER" id="PTHR10291">
    <property type="entry name" value="DEHYDRODOLICHYL DIPHOSPHATE SYNTHASE FAMILY MEMBER"/>
    <property type="match status" value="1"/>
</dbReference>
<reference evidence="8 9" key="1">
    <citation type="journal article" date="2019" name="Emerg. Microbes Infect.">
        <title>Comprehensive subspecies identification of 175 nontuberculous mycobacteria species based on 7547 genomic profiles.</title>
        <authorList>
            <person name="Matsumoto Y."/>
            <person name="Kinjo T."/>
            <person name="Motooka D."/>
            <person name="Nabeya D."/>
            <person name="Jung N."/>
            <person name="Uechi K."/>
            <person name="Horii T."/>
            <person name="Iida T."/>
            <person name="Fujita J."/>
            <person name="Nakamura S."/>
        </authorList>
    </citation>
    <scope>NUCLEOTIDE SEQUENCE [LARGE SCALE GENOMIC DNA]</scope>
    <source>
        <strain evidence="8 9">JCM 12657</strain>
    </source>
</reference>